<proteinExistence type="predicted"/>
<organism evidence="1 2">
    <name type="scientific">Dentiscutata heterogama</name>
    <dbReference type="NCBI Taxonomy" id="1316150"/>
    <lineage>
        <taxon>Eukaryota</taxon>
        <taxon>Fungi</taxon>
        <taxon>Fungi incertae sedis</taxon>
        <taxon>Mucoromycota</taxon>
        <taxon>Glomeromycotina</taxon>
        <taxon>Glomeromycetes</taxon>
        <taxon>Diversisporales</taxon>
        <taxon>Gigasporaceae</taxon>
        <taxon>Dentiscutata</taxon>
    </lineage>
</organism>
<keyword evidence="2" id="KW-1185">Reference proteome</keyword>
<name>A0ACA9LQ49_9GLOM</name>
<reference evidence="1" key="1">
    <citation type="submission" date="2021-06" db="EMBL/GenBank/DDBJ databases">
        <authorList>
            <person name="Kallberg Y."/>
            <person name="Tangrot J."/>
            <person name="Rosling A."/>
        </authorList>
    </citation>
    <scope>NUCLEOTIDE SEQUENCE</scope>
    <source>
        <strain evidence="1">IL203A</strain>
    </source>
</reference>
<gene>
    <name evidence="1" type="ORF">DHETER_LOCUS4525</name>
</gene>
<evidence type="ECO:0000313" key="1">
    <source>
        <dbReference type="EMBL" id="CAG8534670.1"/>
    </source>
</evidence>
<accession>A0ACA9LQ49</accession>
<dbReference type="EMBL" id="CAJVPU010004549">
    <property type="protein sequence ID" value="CAG8534670.1"/>
    <property type="molecule type" value="Genomic_DNA"/>
</dbReference>
<dbReference type="Proteomes" id="UP000789702">
    <property type="component" value="Unassembled WGS sequence"/>
</dbReference>
<evidence type="ECO:0000313" key="2">
    <source>
        <dbReference type="Proteomes" id="UP000789702"/>
    </source>
</evidence>
<comment type="caution">
    <text evidence="1">The sequence shown here is derived from an EMBL/GenBank/DDBJ whole genome shotgun (WGS) entry which is preliminary data.</text>
</comment>
<sequence>MVEEKSHSSKTGITASLEALTINRVKQEPNNDSKIDKIESDIKKLMKVVKELTSNNSSSVFSHSRNPNSVQNSRPQKRNVDNHRYFNCQQEGHISCNYPNIILQNLPVEQGNKQTDARNKAIEIKDANIQYFEVTSGSDNLGIECLKVEMVKGEPIFNVRNWDLRKRKCTDVPMKMSDDENDEMDVPLMRRVQIDKPEIEKMNTEYKEIISKANNSNQLMLQELIPIDDDQLEENKHRGQIIYWSANQKNKGDINVGGPDLIMRLTVENSKMLDINPEISMKNRFT</sequence>
<protein>
    <submittedName>
        <fullName evidence="1">15448_t:CDS:1</fullName>
    </submittedName>
</protein>